<dbReference type="AlphaFoldDB" id="A0A0A7GJP6"/>
<dbReference type="InterPro" id="IPR009097">
    <property type="entry name" value="Cyclic_Pdiesterase"/>
</dbReference>
<proteinExistence type="predicted"/>
<dbReference type="InterPro" id="IPR029052">
    <property type="entry name" value="Metallo-depent_PP-like"/>
</dbReference>
<dbReference type="InterPro" id="IPR024654">
    <property type="entry name" value="Calcineurin-like_PHP_lpxH"/>
</dbReference>
<dbReference type="HOGENOM" id="CLU_049846_0_0_2"/>
<dbReference type="SUPFAM" id="SSF56300">
    <property type="entry name" value="Metallo-dependent phosphatases"/>
    <property type="match status" value="1"/>
</dbReference>
<dbReference type="CDD" id="cd07390">
    <property type="entry name" value="MPP_AQ1575"/>
    <property type="match status" value="1"/>
</dbReference>
<dbReference type="KEGG" id="gac:GACE_2129"/>
<protein>
    <submittedName>
        <fullName evidence="2">Phosphohydrolase (MutT/nudix family protein)</fullName>
    </submittedName>
</protein>
<dbReference type="Pfam" id="PF13563">
    <property type="entry name" value="2_5_RNA_ligase2"/>
    <property type="match status" value="1"/>
</dbReference>
<sequence length="416" mass="49834">MGVLTKLKNLFLRESSEGHRQYSHFIEIRPMIEKYRIKRKIQEFKKVYRIRYWHKVPHITLVYNFSPKEGVKNWELANIIKKVASKYNLRDLWFYYDGFEFNKGRNGYVLAFRIEPSQKLRRLRAELYNSLKPHILERPDVVKFNGANEDEFWFHATIGYRLSERDRELLSNYLKTIEDEYFMSYPLRISLLRNSKIAYEYDTATGKILSRQKALSKKTYSEMIKEYRKIFDIESNPPNSNSGIWLISDTHFDHENIIKYCARPFADVREMNRIILRNWNNTIQSSDTVYFLGDMSFGRRSKNPLYWLQKLNGRVKYIYGNHDSIQLGKNQEVVVYRGYKFLLVHDPKNMGNMKKFDGWIIHGHVHNNELRKYPFIDTKKRTINVCVEVINYKPISLDEIVTLIQRNEGGLIYRPC</sequence>
<dbReference type="GO" id="GO:0016787">
    <property type="term" value="F:hydrolase activity"/>
    <property type="evidence" value="ECO:0007669"/>
    <property type="project" value="UniProtKB-KW"/>
</dbReference>
<reference evidence="2 3" key="1">
    <citation type="journal article" date="2015" name="Appl. Environ. Microbiol.">
        <title>The Geoglobus acetivorans genome: Fe(III) reduction, acetate utilization, autotrophic growth, and degradation of aromatic compounds in a hyperthermophilic archaeon.</title>
        <authorList>
            <person name="Mardanov A.V."/>
            <person name="Slododkina G.B."/>
            <person name="Slobodkin A.I."/>
            <person name="Beletsky A.V."/>
            <person name="Gavrilov S.N."/>
            <person name="Kublanov I.V."/>
            <person name="Bonch-Osmolovskaya E.A."/>
            <person name="Skryabin K.G."/>
            <person name="Ravin N.V."/>
        </authorList>
    </citation>
    <scope>NUCLEOTIDE SEQUENCE [LARGE SCALE GENOMIC DNA]</scope>
    <source>
        <strain evidence="2 3">SBH6</strain>
    </source>
</reference>
<dbReference type="SUPFAM" id="SSF55144">
    <property type="entry name" value="LigT-like"/>
    <property type="match status" value="1"/>
</dbReference>
<accession>A0A0A7GJP6</accession>
<dbReference type="EMBL" id="CP009552">
    <property type="protein sequence ID" value="AIY91151.1"/>
    <property type="molecule type" value="Genomic_DNA"/>
</dbReference>
<name>A0A0A7GJP6_GEOAI</name>
<dbReference type="eggNOG" id="arCOG01154">
    <property type="taxonomic scope" value="Archaea"/>
</dbReference>
<keyword evidence="2" id="KW-0378">Hydrolase</keyword>
<dbReference type="Gene3D" id="3.60.21.10">
    <property type="match status" value="1"/>
</dbReference>
<evidence type="ECO:0000259" key="1">
    <source>
        <dbReference type="Pfam" id="PF12850"/>
    </source>
</evidence>
<dbReference type="Proteomes" id="UP000030624">
    <property type="component" value="Chromosome"/>
</dbReference>
<evidence type="ECO:0000313" key="2">
    <source>
        <dbReference type="EMBL" id="AIY91151.1"/>
    </source>
</evidence>
<organism evidence="2 3">
    <name type="scientific">Geoglobus acetivorans</name>
    <dbReference type="NCBI Taxonomy" id="565033"/>
    <lineage>
        <taxon>Archaea</taxon>
        <taxon>Methanobacteriati</taxon>
        <taxon>Methanobacteriota</taxon>
        <taxon>Archaeoglobi</taxon>
        <taxon>Archaeoglobales</taxon>
        <taxon>Archaeoglobaceae</taxon>
        <taxon>Geoglobus</taxon>
    </lineage>
</organism>
<dbReference type="Gene3D" id="3.90.1140.10">
    <property type="entry name" value="Cyclic phosphodiesterase"/>
    <property type="match status" value="1"/>
</dbReference>
<dbReference type="Pfam" id="PF12850">
    <property type="entry name" value="Metallophos_2"/>
    <property type="match status" value="1"/>
</dbReference>
<gene>
    <name evidence="2" type="ORF">GACE_2129</name>
</gene>
<feature type="domain" description="Calcineurin-like phosphoesterase" evidence="1">
    <location>
        <begin position="244"/>
        <end position="373"/>
    </location>
</feature>
<evidence type="ECO:0000313" key="3">
    <source>
        <dbReference type="Proteomes" id="UP000030624"/>
    </source>
</evidence>